<dbReference type="InterPro" id="IPR002321">
    <property type="entry name" value="Cyt_c_II"/>
</dbReference>
<dbReference type="Pfam" id="PF01322">
    <property type="entry name" value="Cytochrom_C_2"/>
    <property type="match status" value="1"/>
</dbReference>
<dbReference type="EMBL" id="JARCJK010000009">
    <property type="protein sequence ID" value="MDE4167370.1"/>
    <property type="molecule type" value="Genomic_DNA"/>
</dbReference>
<dbReference type="GO" id="GO:0022900">
    <property type="term" value="P:electron transport chain"/>
    <property type="evidence" value="ECO:0007669"/>
    <property type="project" value="InterPro"/>
</dbReference>
<reference evidence="2 4" key="1">
    <citation type="submission" date="2016-04" db="EMBL/GenBank/DDBJ databases">
        <authorList>
            <person name="Evans L.H."/>
            <person name="Alamgir A."/>
            <person name="Owens N."/>
            <person name="Weber N.D."/>
            <person name="Virtaneva K."/>
            <person name="Barbian K."/>
            <person name="Babar A."/>
            <person name="Rosenke K."/>
        </authorList>
    </citation>
    <scope>NUCLEOTIDE SEQUENCE [LARGE SCALE GENOMIC DNA]</scope>
    <source>
        <strain evidence="2 4">JL2886</strain>
    </source>
</reference>
<dbReference type="Gene3D" id="1.20.120.10">
    <property type="entry name" value="Cytochrome c/b562"/>
    <property type="match status" value="1"/>
</dbReference>
<dbReference type="SUPFAM" id="SSF47175">
    <property type="entry name" value="Cytochromes"/>
    <property type="match status" value="1"/>
</dbReference>
<dbReference type="GO" id="GO:0020037">
    <property type="term" value="F:heme binding"/>
    <property type="evidence" value="ECO:0007669"/>
    <property type="project" value="InterPro"/>
</dbReference>
<protein>
    <submittedName>
        <fullName evidence="2 3">Cytochrome C</fullName>
    </submittedName>
</protein>
<proteinExistence type="predicted"/>
<evidence type="ECO:0000313" key="3">
    <source>
        <dbReference type="EMBL" id="MDE4167370.1"/>
    </source>
</evidence>
<name>A0A1B0ZR89_9RHOB</name>
<reference evidence="3 5" key="2">
    <citation type="submission" date="2023-02" db="EMBL/GenBank/DDBJ databases">
        <title>Population genomics of bacteria associated with diatom.</title>
        <authorList>
            <person name="Xie J."/>
            <person name="Wang H."/>
        </authorList>
    </citation>
    <scope>NUCLEOTIDE SEQUENCE [LARGE SCALE GENOMIC DNA]</scope>
    <source>
        <strain evidence="3 5">PT47_8</strain>
    </source>
</reference>
<dbReference type="EMBL" id="CP015124">
    <property type="protein sequence ID" value="ANP36692.1"/>
    <property type="molecule type" value="Genomic_DNA"/>
</dbReference>
<dbReference type="Proteomes" id="UP001218364">
    <property type="component" value="Unassembled WGS sequence"/>
</dbReference>
<dbReference type="PROSITE" id="PS51009">
    <property type="entry name" value="CYTCII"/>
    <property type="match status" value="1"/>
</dbReference>
<evidence type="ECO:0000313" key="2">
    <source>
        <dbReference type="EMBL" id="ANP36692.1"/>
    </source>
</evidence>
<keyword evidence="4" id="KW-1185">Reference proteome</keyword>
<evidence type="ECO:0000313" key="5">
    <source>
        <dbReference type="Proteomes" id="UP001218364"/>
    </source>
</evidence>
<dbReference type="GO" id="GO:0005506">
    <property type="term" value="F:iron ion binding"/>
    <property type="evidence" value="ECO:0007669"/>
    <property type="project" value="InterPro"/>
</dbReference>
<dbReference type="AlphaFoldDB" id="A0A1B0ZR89"/>
<sequence length="165" mass="18203">MTHPLMPSVSPRGLRSIPVLLVLGLALAGAQLDAAAPIADKHVKRRVELMATQKAAITTLADMMAGRTSFNASKAKAARRTLVKTTGDIRKRFKKPRMDPNSHANPLIWQQWDDFETRAETAKDAAKQLNAYTLNGLLRTVPSMVQACLSCHETYRNAPNDFITH</sequence>
<evidence type="ECO:0000313" key="4">
    <source>
        <dbReference type="Proteomes" id="UP000092565"/>
    </source>
</evidence>
<dbReference type="GO" id="GO:0009055">
    <property type="term" value="F:electron transfer activity"/>
    <property type="evidence" value="ECO:0007669"/>
    <property type="project" value="InterPro"/>
</dbReference>
<feature type="chain" id="PRO_5044369996" evidence="1">
    <location>
        <begin position="29"/>
        <end position="165"/>
    </location>
</feature>
<dbReference type="RefSeq" id="WP_237028443.1">
    <property type="nucleotide sequence ID" value="NZ_CP015124.1"/>
</dbReference>
<organism evidence="2 4">
    <name type="scientific">Phaeobacter gallaeciensis</name>
    <dbReference type="NCBI Taxonomy" id="60890"/>
    <lineage>
        <taxon>Bacteria</taxon>
        <taxon>Pseudomonadati</taxon>
        <taxon>Pseudomonadota</taxon>
        <taxon>Alphaproteobacteria</taxon>
        <taxon>Rhodobacterales</taxon>
        <taxon>Roseobacteraceae</taxon>
        <taxon>Phaeobacter</taxon>
    </lineage>
</organism>
<dbReference type="InterPro" id="IPR010980">
    <property type="entry name" value="Cyt_c/b562"/>
</dbReference>
<gene>
    <name evidence="2" type="ORF">JL2886_01784</name>
    <name evidence="3" type="ORF">PXK24_16860</name>
</gene>
<evidence type="ECO:0000256" key="1">
    <source>
        <dbReference type="SAM" id="SignalP"/>
    </source>
</evidence>
<keyword evidence="1" id="KW-0732">Signal</keyword>
<accession>A0A1B0ZR89</accession>
<dbReference type="Proteomes" id="UP000092565">
    <property type="component" value="Chromosome"/>
</dbReference>
<feature type="signal peptide" evidence="1">
    <location>
        <begin position="1"/>
        <end position="28"/>
    </location>
</feature>